<organism evidence="1 2">
    <name type="scientific">Deinococcus navajonensis</name>
    <dbReference type="NCBI Taxonomy" id="309884"/>
    <lineage>
        <taxon>Bacteria</taxon>
        <taxon>Thermotogati</taxon>
        <taxon>Deinococcota</taxon>
        <taxon>Deinococci</taxon>
        <taxon>Deinococcales</taxon>
        <taxon>Deinococcaceae</taxon>
        <taxon>Deinococcus</taxon>
    </lineage>
</organism>
<evidence type="ECO:0008006" key="3">
    <source>
        <dbReference type="Google" id="ProtNLM"/>
    </source>
</evidence>
<name>A0ABV8XKV8_9DEIO</name>
<protein>
    <recommendedName>
        <fullName evidence="3">DUF1902 domain-containing protein</fullName>
    </recommendedName>
</protein>
<gene>
    <name evidence="1" type="ORF">ACFOZ9_01460</name>
</gene>
<evidence type="ECO:0000313" key="2">
    <source>
        <dbReference type="Proteomes" id="UP001595998"/>
    </source>
</evidence>
<dbReference type="RefSeq" id="WP_380035496.1">
    <property type="nucleotide sequence ID" value="NZ_JBHSEH010000004.1"/>
</dbReference>
<sequence>MSHWNYRIGYNSKTDSYAIYSVYYNDEGDATSTSLTPAVVEAESLEILREELNRMLLALENPVIPMDGFLNDE</sequence>
<accession>A0ABV8XKV8</accession>
<proteinExistence type="predicted"/>
<reference evidence="2" key="1">
    <citation type="journal article" date="2019" name="Int. J. Syst. Evol. Microbiol.">
        <title>The Global Catalogue of Microorganisms (GCM) 10K type strain sequencing project: providing services to taxonomists for standard genome sequencing and annotation.</title>
        <authorList>
            <consortium name="The Broad Institute Genomics Platform"/>
            <consortium name="The Broad Institute Genome Sequencing Center for Infectious Disease"/>
            <person name="Wu L."/>
            <person name="Ma J."/>
        </authorList>
    </citation>
    <scope>NUCLEOTIDE SEQUENCE [LARGE SCALE GENOMIC DNA]</scope>
    <source>
        <strain evidence="2">CCUG 56029</strain>
    </source>
</reference>
<dbReference type="Proteomes" id="UP001595998">
    <property type="component" value="Unassembled WGS sequence"/>
</dbReference>
<dbReference type="EMBL" id="JBHSEH010000004">
    <property type="protein sequence ID" value="MFC4424860.1"/>
    <property type="molecule type" value="Genomic_DNA"/>
</dbReference>
<keyword evidence="2" id="KW-1185">Reference proteome</keyword>
<evidence type="ECO:0000313" key="1">
    <source>
        <dbReference type="EMBL" id="MFC4424860.1"/>
    </source>
</evidence>
<comment type="caution">
    <text evidence="1">The sequence shown here is derived from an EMBL/GenBank/DDBJ whole genome shotgun (WGS) entry which is preliminary data.</text>
</comment>